<gene>
    <name evidence="1" type="ORF">G6F64_013644</name>
</gene>
<sequence>MHVRAHTLVLQMIIRVYHLPDDCLLAKLVPFITAAPIKNRFRWPALLRQNPLWSNPQYTGGYTSVDDRLAHLSTDVHVKQSVLAYRNDLLHRILNRPDPPVLLSACRPSIGIDGMFFIPMLLSDRSRILRWRMGWLPARPIDY</sequence>
<dbReference type="Proteomes" id="UP000716291">
    <property type="component" value="Unassembled WGS sequence"/>
</dbReference>
<dbReference type="AlphaFoldDB" id="A0A9P6WV30"/>
<proteinExistence type="predicted"/>
<organism evidence="1 2">
    <name type="scientific">Rhizopus oryzae</name>
    <name type="common">Mucormycosis agent</name>
    <name type="synonym">Rhizopus arrhizus var. delemar</name>
    <dbReference type="NCBI Taxonomy" id="64495"/>
    <lineage>
        <taxon>Eukaryota</taxon>
        <taxon>Fungi</taxon>
        <taxon>Fungi incertae sedis</taxon>
        <taxon>Mucoromycota</taxon>
        <taxon>Mucoromycotina</taxon>
        <taxon>Mucoromycetes</taxon>
        <taxon>Mucorales</taxon>
        <taxon>Mucorineae</taxon>
        <taxon>Rhizopodaceae</taxon>
        <taxon>Rhizopus</taxon>
    </lineage>
</organism>
<name>A0A9P6WV30_RHIOR</name>
<evidence type="ECO:0000313" key="2">
    <source>
        <dbReference type="Proteomes" id="UP000716291"/>
    </source>
</evidence>
<evidence type="ECO:0000313" key="1">
    <source>
        <dbReference type="EMBL" id="KAG1292644.1"/>
    </source>
</evidence>
<accession>A0A9P6WV30</accession>
<keyword evidence="2" id="KW-1185">Reference proteome</keyword>
<protein>
    <submittedName>
        <fullName evidence="1">Uncharacterized protein</fullName>
    </submittedName>
</protein>
<comment type="caution">
    <text evidence="1">The sequence shown here is derived from an EMBL/GenBank/DDBJ whole genome shotgun (WGS) entry which is preliminary data.</text>
</comment>
<reference evidence="1" key="1">
    <citation type="journal article" date="2020" name="Microb. Genom.">
        <title>Genetic diversity of clinical and environmental Mucorales isolates obtained from an investigation of mucormycosis cases among solid organ transplant recipients.</title>
        <authorList>
            <person name="Nguyen M.H."/>
            <person name="Kaul D."/>
            <person name="Muto C."/>
            <person name="Cheng S.J."/>
            <person name="Richter R.A."/>
            <person name="Bruno V.M."/>
            <person name="Liu G."/>
            <person name="Beyhan S."/>
            <person name="Sundermann A.J."/>
            <person name="Mounaud S."/>
            <person name="Pasculle A.W."/>
            <person name="Nierman W.C."/>
            <person name="Driscoll E."/>
            <person name="Cumbie R."/>
            <person name="Clancy C.J."/>
            <person name="Dupont C.L."/>
        </authorList>
    </citation>
    <scope>NUCLEOTIDE SEQUENCE</scope>
    <source>
        <strain evidence="1">GL11</strain>
    </source>
</reference>
<dbReference type="EMBL" id="JAANQT010006002">
    <property type="protein sequence ID" value="KAG1292644.1"/>
    <property type="molecule type" value="Genomic_DNA"/>
</dbReference>